<protein>
    <submittedName>
        <fullName evidence="1">Uncharacterized protein</fullName>
    </submittedName>
</protein>
<dbReference type="AlphaFoldDB" id="A0AA39F6R0"/>
<gene>
    <name evidence="1" type="ORF">PV328_002579</name>
</gene>
<dbReference type="Proteomes" id="UP001168990">
    <property type="component" value="Unassembled WGS sequence"/>
</dbReference>
<reference evidence="1" key="1">
    <citation type="journal article" date="2023" name="bioRxiv">
        <title>Scaffold-level genome assemblies of two parasitoid biocontrol wasps reveal the parthenogenesis mechanism and an associated novel virus.</title>
        <authorList>
            <person name="Inwood S."/>
            <person name="Skelly J."/>
            <person name="Guhlin J."/>
            <person name="Harrop T."/>
            <person name="Goldson S."/>
            <person name="Dearden P."/>
        </authorList>
    </citation>
    <scope>NUCLEOTIDE SEQUENCE</scope>
    <source>
        <strain evidence="1">Irish</strain>
        <tissue evidence="1">Whole body</tissue>
    </source>
</reference>
<name>A0AA39F6R0_9HYME</name>
<organism evidence="1 2">
    <name type="scientific">Microctonus aethiopoides</name>
    <dbReference type="NCBI Taxonomy" id="144406"/>
    <lineage>
        <taxon>Eukaryota</taxon>
        <taxon>Metazoa</taxon>
        <taxon>Ecdysozoa</taxon>
        <taxon>Arthropoda</taxon>
        <taxon>Hexapoda</taxon>
        <taxon>Insecta</taxon>
        <taxon>Pterygota</taxon>
        <taxon>Neoptera</taxon>
        <taxon>Endopterygota</taxon>
        <taxon>Hymenoptera</taxon>
        <taxon>Apocrita</taxon>
        <taxon>Ichneumonoidea</taxon>
        <taxon>Braconidae</taxon>
        <taxon>Euphorinae</taxon>
        <taxon>Microctonus</taxon>
    </lineage>
</organism>
<accession>A0AA39F6R0</accession>
<comment type="caution">
    <text evidence="1">The sequence shown here is derived from an EMBL/GenBank/DDBJ whole genome shotgun (WGS) entry which is preliminary data.</text>
</comment>
<keyword evidence="2" id="KW-1185">Reference proteome</keyword>
<evidence type="ECO:0000313" key="1">
    <source>
        <dbReference type="EMBL" id="KAK0163894.1"/>
    </source>
</evidence>
<dbReference type="EMBL" id="JAQQBS010001422">
    <property type="protein sequence ID" value="KAK0163894.1"/>
    <property type="molecule type" value="Genomic_DNA"/>
</dbReference>
<reference evidence="1" key="2">
    <citation type="submission" date="2023-03" db="EMBL/GenBank/DDBJ databases">
        <authorList>
            <person name="Inwood S.N."/>
            <person name="Skelly J.G."/>
            <person name="Guhlin J."/>
            <person name="Harrop T.W.R."/>
            <person name="Goldson S.G."/>
            <person name="Dearden P.K."/>
        </authorList>
    </citation>
    <scope>NUCLEOTIDE SEQUENCE</scope>
    <source>
        <strain evidence="1">Irish</strain>
        <tissue evidence="1">Whole body</tissue>
    </source>
</reference>
<proteinExistence type="predicted"/>
<sequence>MRVNLREVYKVSKEGSMGLSNHSNRWIKSYNCVQEISLGHQVKVKTYDGPRMRWGRIALGRELPRCEVVGGKEIKNKSRKRTRTDVEGE</sequence>
<evidence type="ECO:0000313" key="2">
    <source>
        <dbReference type="Proteomes" id="UP001168990"/>
    </source>
</evidence>